<dbReference type="InterPro" id="IPR001737">
    <property type="entry name" value="KsgA/Erm"/>
</dbReference>
<dbReference type="SMART" id="SM00650">
    <property type="entry name" value="rADc"/>
    <property type="match status" value="1"/>
</dbReference>
<protein>
    <recommendedName>
        <fullName evidence="5">Ribosomal RNA adenine methylase transferase N-terminal domain-containing protein</fullName>
    </recommendedName>
</protein>
<keyword evidence="1" id="KW-0489">Methyltransferase</keyword>
<dbReference type="InterPro" id="IPR029063">
    <property type="entry name" value="SAM-dependent_MTases_sf"/>
</dbReference>
<dbReference type="EMBL" id="BART01026910">
    <property type="protein sequence ID" value="GAH02549.1"/>
    <property type="molecule type" value="Genomic_DNA"/>
</dbReference>
<evidence type="ECO:0000256" key="3">
    <source>
        <dbReference type="ARBA" id="ARBA00022691"/>
    </source>
</evidence>
<dbReference type="InterPro" id="IPR020596">
    <property type="entry name" value="rRNA_Ade_Mease_Trfase_CS"/>
</dbReference>
<name>X1DBX9_9ZZZZ</name>
<dbReference type="Pfam" id="PF00398">
    <property type="entry name" value="RrnaAD"/>
    <property type="match status" value="1"/>
</dbReference>
<gene>
    <name evidence="6" type="ORF">S01H4_47850</name>
</gene>
<dbReference type="PROSITE" id="PS01131">
    <property type="entry name" value="RRNA_A_DIMETH"/>
    <property type="match status" value="1"/>
</dbReference>
<comment type="caution">
    <text evidence="6">The sequence shown here is derived from an EMBL/GenBank/DDBJ whole genome shotgun (WGS) entry which is preliminary data.</text>
</comment>
<organism evidence="6">
    <name type="scientific">marine sediment metagenome</name>
    <dbReference type="NCBI Taxonomy" id="412755"/>
    <lineage>
        <taxon>unclassified sequences</taxon>
        <taxon>metagenomes</taxon>
        <taxon>ecological metagenomes</taxon>
    </lineage>
</organism>
<proteinExistence type="predicted"/>
<keyword evidence="2" id="KW-0808">Transferase</keyword>
<sequence length="220" mass="25189">MNDMNKSEVLNIINQLGIRPNKNLGQNFLIDKNTASKMIIESQIKKNQSILEIGPGLGALTENLVKNPNQIYAYEIDTVLFSFLSKNFSGYQNLHLFNEDILKAKIHSHDLVISNIPYTITGPIFEKVFYTSQPPRGALIIENSIAERLFNKNTYKNFSRITVTFNAFMKLVKKIKISRFNFFPVPRIELSLVIIEPRKSINQILMSNQGRTFFLKFVAG</sequence>
<dbReference type="PANTHER" id="PTHR11727">
    <property type="entry name" value="DIMETHYLADENOSINE TRANSFERASE"/>
    <property type="match status" value="1"/>
</dbReference>
<dbReference type="PROSITE" id="PS51689">
    <property type="entry name" value="SAM_RNA_A_N6_MT"/>
    <property type="match status" value="1"/>
</dbReference>
<evidence type="ECO:0000313" key="6">
    <source>
        <dbReference type="EMBL" id="GAH02549.1"/>
    </source>
</evidence>
<dbReference type="GO" id="GO:0003723">
    <property type="term" value="F:RNA binding"/>
    <property type="evidence" value="ECO:0007669"/>
    <property type="project" value="UniProtKB-KW"/>
</dbReference>
<dbReference type="SUPFAM" id="SSF53335">
    <property type="entry name" value="S-adenosyl-L-methionine-dependent methyltransferases"/>
    <property type="match status" value="1"/>
</dbReference>
<keyword evidence="4" id="KW-0694">RNA-binding</keyword>
<dbReference type="CDD" id="cd02440">
    <property type="entry name" value="AdoMet_MTases"/>
    <property type="match status" value="1"/>
</dbReference>
<feature type="domain" description="Ribosomal RNA adenine methylase transferase N-terminal" evidence="5">
    <location>
        <begin position="34"/>
        <end position="199"/>
    </location>
</feature>
<evidence type="ECO:0000256" key="2">
    <source>
        <dbReference type="ARBA" id="ARBA00022679"/>
    </source>
</evidence>
<evidence type="ECO:0000259" key="5">
    <source>
        <dbReference type="SMART" id="SM00650"/>
    </source>
</evidence>
<evidence type="ECO:0000256" key="1">
    <source>
        <dbReference type="ARBA" id="ARBA00022603"/>
    </source>
</evidence>
<dbReference type="Gene3D" id="3.40.50.150">
    <property type="entry name" value="Vaccinia Virus protein VP39"/>
    <property type="match status" value="1"/>
</dbReference>
<reference evidence="6" key="1">
    <citation type="journal article" date="2014" name="Front. Microbiol.">
        <title>High frequency of phylogenetically diverse reductive dehalogenase-homologous genes in deep subseafloor sedimentary metagenomes.</title>
        <authorList>
            <person name="Kawai M."/>
            <person name="Futagami T."/>
            <person name="Toyoda A."/>
            <person name="Takaki Y."/>
            <person name="Nishi S."/>
            <person name="Hori S."/>
            <person name="Arai W."/>
            <person name="Tsubouchi T."/>
            <person name="Morono Y."/>
            <person name="Uchiyama I."/>
            <person name="Ito T."/>
            <person name="Fujiyama A."/>
            <person name="Inagaki F."/>
            <person name="Takami H."/>
        </authorList>
    </citation>
    <scope>NUCLEOTIDE SEQUENCE</scope>
    <source>
        <strain evidence="6">Expedition CK06-06</strain>
    </source>
</reference>
<evidence type="ECO:0000256" key="4">
    <source>
        <dbReference type="ARBA" id="ARBA00022884"/>
    </source>
</evidence>
<keyword evidence="3" id="KW-0949">S-adenosyl-L-methionine</keyword>
<dbReference type="PANTHER" id="PTHR11727:SF7">
    <property type="entry name" value="DIMETHYLADENOSINE TRANSFERASE-RELATED"/>
    <property type="match status" value="1"/>
</dbReference>
<accession>X1DBX9</accession>
<dbReference type="GO" id="GO:0000179">
    <property type="term" value="F:rRNA (adenine-N6,N6-)-dimethyltransferase activity"/>
    <property type="evidence" value="ECO:0007669"/>
    <property type="project" value="InterPro"/>
</dbReference>
<feature type="non-terminal residue" evidence="6">
    <location>
        <position position="220"/>
    </location>
</feature>
<dbReference type="AlphaFoldDB" id="X1DBX9"/>
<dbReference type="InterPro" id="IPR020598">
    <property type="entry name" value="rRNA_Ade_methylase_Trfase_N"/>
</dbReference>